<dbReference type="Proteomes" id="UP000018439">
    <property type="component" value="Chromosome"/>
</dbReference>
<name>F3ZR32_9BACE</name>
<keyword evidence="5" id="KW-1185">Reference proteome</keyword>
<evidence type="ECO:0000259" key="3">
    <source>
        <dbReference type="Pfam" id="PF13004"/>
    </source>
</evidence>
<feature type="compositionally biased region" description="Basic and acidic residues" evidence="1">
    <location>
        <begin position="294"/>
        <end position="313"/>
    </location>
</feature>
<evidence type="ECO:0000256" key="2">
    <source>
        <dbReference type="SAM" id="SignalP"/>
    </source>
</evidence>
<dbReference type="OrthoDB" id="1043063at2"/>
<dbReference type="CDD" id="cd13120">
    <property type="entry name" value="BF2867_like_N"/>
    <property type="match status" value="1"/>
</dbReference>
<dbReference type="Gene3D" id="2.60.40.2630">
    <property type="match status" value="1"/>
</dbReference>
<dbReference type="Gene3D" id="2.60.40.2620">
    <property type="entry name" value="Fimbrillin-like"/>
    <property type="match status" value="1"/>
</dbReference>
<dbReference type="InterPro" id="IPR024361">
    <property type="entry name" value="BACON"/>
</dbReference>
<dbReference type="InterPro" id="IPR013783">
    <property type="entry name" value="Ig-like_fold"/>
</dbReference>
<feature type="chain" id="PRO_5003303946" description="BACON domain-containing protein" evidence="2">
    <location>
        <begin position="22"/>
        <end position="568"/>
    </location>
</feature>
<dbReference type="HOGENOM" id="CLU_479556_0_0_10"/>
<dbReference type="Gene3D" id="2.60.40.10">
    <property type="entry name" value="Immunoglobulins"/>
    <property type="match status" value="1"/>
</dbReference>
<sequence>MKKLKTLIYSAGLIAILSACSNDNEALNIKNNNKALTFDSNIVPTQTRVTDNKFDKDDAIGVFTYDLENSALKSNAKHLFNDTDNKFIPTSGSEITIDGKGEKINITAYYPYQESTADIYNIDLSTTPVDLLYANKIEVADEANPKLVFGHKLACINLKMIIKADDKNEIKDFTDLVLSKTEGIKTSASLNLNSGVLTLGEESKSYNLELKKNEENKEASVDFLILPGQKINDIKLSFTLNGDVYEWIPELKDKKTDVVENTRYTFTASFFKKDNSIVVEPGVDENPITSWDVNEGKDSELSPKEETPEPEASLKVDPSELDFEPAVSSKNITVTASEGLVWNVAVEGNNPWLTAVKEEGSVKVNVEENTTADLRTANLIFSGEGFKDNVIVKVTQDKGAVIPEPIEQVIFEDHFDLVTSKSTALSTYTKLLRDNGQLDNHPNFSYNSTGEGKIDVRTAENKSIWFPAANDKNLHMENVNVQGYSKLSISFDLVCQNADKVKASSLSVKVGDKDLDTLEDIMLDGGSDYKTFNLEIGDVDTDEITISFSVGTTPVGIRMDNIILKGFK</sequence>
<accession>F3ZR32</accession>
<gene>
    <name evidence="4" type="ORF">Bcop_0407</name>
</gene>
<evidence type="ECO:0000256" key="1">
    <source>
        <dbReference type="SAM" id="MobiDB-lite"/>
    </source>
</evidence>
<dbReference type="InterPro" id="IPR025049">
    <property type="entry name" value="Mfa-like_1"/>
</dbReference>
<evidence type="ECO:0000313" key="5">
    <source>
        <dbReference type="Proteomes" id="UP000018439"/>
    </source>
</evidence>
<dbReference type="InterPro" id="IPR042278">
    <property type="entry name" value="Mfa-like_1_N"/>
</dbReference>
<organism evidence="4 5">
    <name type="scientific">Bacteroides coprosuis DSM 18011</name>
    <dbReference type="NCBI Taxonomy" id="679937"/>
    <lineage>
        <taxon>Bacteria</taxon>
        <taxon>Pseudomonadati</taxon>
        <taxon>Bacteroidota</taxon>
        <taxon>Bacteroidia</taxon>
        <taxon>Bacteroidales</taxon>
        <taxon>Bacteroidaceae</taxon>
        <taxon>Bacteroides</taxon>
    </lineage>
</organism>
<feature type="domain" description="BACON" evidence="3">
    <location>
        <begin position="344"/>
        <end position="396"/>
    </location>
</feature>
<dbReference type="EMBL" id="CM001167">
    <property type="protein sequence ID" value="EGJ70625.1"/>
    <property type="molecule type" value="Genomic_DNA"/>
</dbReference>
<reference evidence="4 5" key="1">
    <citation type="journal article" date="2011" name="Stand. Genomic Sci.">
        <title>Non-contiguous finished genome sequence of Bacteroides coprosuis type strain (PC139).</title>
        <authorList>
            <person name="Land M."/>
            <person name="Held B."/>
            <person name="Gronow S."/>
            <person name="Abt B."/>
            <person name="Lucas S."/>
            <person name="Del Rio T.G."/>
            <person name="Nolan M."/>
            <person name="Tice H."/>
            <person name="Cheng J.F."/>
            <person name="Pitluck S."/>
            <person name="Liolios K."/>
            <person name="Pagani I."/>
            <person name="Ivanova N."/>
            <person name="Mavromatis K."/>
            <person name="Mikhailova N."/>
            <person name="Pati A."/>
            <person name="Tapia R."/>
            <person name="Han C."/>
            <person name="Goodwin L."/>
            <person name="Chen A."/>
            <person name="Palaniappan K."/>
            <person name="Hauser L."/>
            <person name="Brambilla E.M."/>
            <person name="Rohde M."/>
            <person name="Goker M."/>
            <person name="Detter J.C."/>
            <person name="Woyke T."/>
            <person name="Bristow J."/>
            <person name="Eisen J.A."/>
            <person name="Markowitz V."/>
            <person name="Hugenholtz P."/>
            <person name="Kyrpides N.C."/>
            <person name="Klenk H.P."/>
            <person name="Lapidus A."/>
        </authorList>
    </citation>
    <scope>NUCLEOTIDE SEQUENCE</scope>
    <source>
        <strain evidence="4 5">DSM 18011</strain>
    </source>
</reference>
<proteinExistence type="predicted"/>
<dbReference type="AlphaFoldDB" id="F3ZR32"/>
<dbReference type="STRING" id="679937.Bcop_0407"/>
<dbReference type="Pfam" id="PF13004">
    <property type="entry name" value="BACON"/>
    <property type="match status" value="1"/>
</dbReference>
<evidence type="ECO:0000313" key="4">
    <source>
        <dbReference type="EMBL" id="EGJ70625.1"/>
    </source>
</evidence>
<feature type="region of interest" description="Disordered" evidence="1">
    <location>
        <begin position="286"/>
        <end position="313"/>
    </location>
</feature>
<dbReference type="PROSITE" id="PS51257">
    <property type="entry name" value="PROKAR_LIPOPROTEIN"/>
    <property type="match status" value="1"/>
</dbReference>
<dbReference type="Pfam" id="PF13149">
    <property type="entry name" value="Mfa_like_1"/>
    <property type="match status" value="1"/>
</dbReference>
<keyword evidence="2" id="KW-0732">Signal</keyword>
<protein>
    <recommendedName>
        <fullName evidence="3">BACON domain-containing protein</fullName>
    </recommendedName>
</protein>
<dbReference type="CDD" id="cd14948">
    <property type="entry name" value="BACON"/>
    <property type="match status" value="1"/>
</dbReference>
<feature type="signal peptide" evidence="2">
    <location>
        <begin position="1"/>
        <end position="21"/>
    </location>
</feature>